<keyword evidence="3" id="KW-1185">Reference proteome</keyword>
<reference evidence="2 3" key="1">
    <citation type="submission" date="2019-01" db="EMBL/GenBank/DDBJ databases">
        <title>Novel species of Nocardioides.</title>
        <authorList>
            <person name="Liu Q."/>
            <person name="X Y.-H."/>
        </authorList>
    </citation>
    <scope>NUCLEOTIDE SEQUENCE [LARGE SCALE GENOMIC DNA]</scope>
    <source>
        <strain evidence="2 3">HLT2-9</strain>
    </source>
</reference>
<dbReference type="OrthoDB" id="3790910at2"/>
<dbReference type="EMBL" id="SDWV01000017">
    <property type="protein sequence ID" value="RYC07191.1"/>
    <property type="molecule type" value="Genomic_DNA"/>
</dbReference>
<accession>A0A4Q2SPX7</accession>
<name>A0A4Q2SPX7_9ACTN</name>
<organism evidence="2 3">
    <name type="scientific">Nocardioides zhouii</name>
    <dbReference type="NCBI Taxonomy" id="1168729"/>
    <lineage>
        <taxon>Bacteria</taxon>
        <taxon>Bacillati</taxon>
        <taxon>Actinomycetota</taxon>
        <taxon>Actinomycetes</taxon>
        <taxon>Propionibacteriales</taxon>
        <taxon>Nocardioidaceae</taxon>
        <taxon>Nocardioides</taxon>
    </lineage>
</organism>
<evidence type="ECO:0000313" key="2">
    <source>
        <dbReference type="EMBL" id="RYC07191.1"/>
    </source>
</evidence>
<dbReference type="Proteomes" id="UP000291101">
    <property type="component" value="Unassembled WGS sequence"/>
</dbReference>
<protein>
    <submittedName>
        <fullName evidence="2">Uncharacterized protein</fullName>
    </submittedName>
</protein>
<dbReference type="AlphaFoldDB" id="A0A4Q2SPX7"/>
<evidence type="ECO:0000256" key="1">
    <source>
        <dbReference type="SAM" id="MobiDB-lite"/>
    </source>
</evidence>
<proteinExistence type="predicted"/>
<dbReference type="RefSeq" id="WP_129427882.1">
    <property type="nucleotide sequence ID" value="NZ_SDWV01000017.1"/>
</dbReference>
<gene>
    <name evidence="2" type="ORF">EUA94_15970</name>
</gene>
<comment type="caution">
    <text evidence="2">The sequence shown here is derived from an EMBL/GenBank/DDBJ whole genome shotgun (WGS) entry which is preliminary data.</text>
</comment>
<feature type="compositionally biased region" description="Basic and acidic residues" evidence="1">
    <location>
        <begin position="43"/>
        <end position="55"/>
    </location>
</feature>
<evidence type="ECO:0000313" key="3">
    <source>
        <dbReference type="Proteomes" id="UP000291101"/>
    </source>
</evidence>
<feature type="region of interest" description="Disordered" evidence="1">
    <location>
        <begin position="34"/>
        <end position="66"/>
    </location>
</feature>
<sequence>MLDIILTVTAVLVVGAVAVAYLVLVVSDVRTTIGEPPGTDGQRSLEAHEQRDAQRRFNRGARGGGW</sequence>